<sequence>MIRNWLRTSRVLPVITPGEVDTTLHLVRTLAAAGMPALEITLRAESALDCIRAIRSELPELRLAAGTVLTPEQLEQALAAGAELLLSPGATPALLRAAREAGAPLVPGVATASEVMAGLEQGFDCFKLFPAATAGGMALLKSLAGPFPAVGFCPTGGLDADNFRAFLALPNVLCCGGSWMVDRALIEAERWDEIAYLASQAMRES</sequence>
<evidence type="ECO:0000256" key="1">
    <source>
        <dbReference type="ARBA" id="ARBA00000654"/>
    </source>
</evidence>
<proteinExistence type="inferred from homology"/>
<protein>
    <recommendedName>
        <fullName evidence="5">2-dehydro-3-deoxy-phosphogluconate aldolase</fullName>
        <ecNumber evidence="5">4.1.2.14</ecNumber>
    </recommendedName>
</protein>
<evidence type="ECO:0000256" key="4">
    <source>
        <dbReference type="ARBA" id="ARBA00011233"/>
    </source>
</evidence>
<dbReference type="PROSITE" id="PS00160">
    <property type="entry name" value="ALDOLASE_KDPG_KHG_2"/>
    <property type="match status" value="1"/>
</dbReference>
<dbReference type="NCBIfam" id="NF004325">
    <property type="entry name" value="PRK05718.1"/>
    <property type="match status" value="1"/>
</dbReference>
<dbReference type="NCBIfam" id="TIGR01182">
    <property type="entry name" value="eda"/>
    <property type="match status" value="1"/>
</dbReference>
<evidence type="ECO:0000256" key="7">
    <source>
        <dbReference type="ARBA" id="ARBA00023270"/>
    </source>
</evidence>
<dbReference type="Gene3D" id="3.20.20.70">
    <property type="entry name" value="Aldolase class I"/>
    <property type="match status" value="1"/>
</dbReference>
<dbReference type="CDD" id="cd00452">
    <property type="entry name" value="KDPG_aldolase"/>
    <property type="match status" value="1"/>
</dbReference>
<accession>A0A6C0TWU0</accession>
<dbReference type="AlphaFoldDB" id="A0A6C0TWU0"/>
<reference evidence="9 10" key="1">
    <citation type="submission" date="2020-02" db="EMBL/GenBank/DDBJ databases">
        <title>Genome sequencing for Kineobactrum sp. M2.</title>
        <authorList>
            <person name="Park S.-J."/>
        </authorList>
    </citation>
    <scope>NUCLEOTIDE SEQUENCE [LARGE SCALE GENOMIC DNA]</scope>
    <source>
        <strain evidence="9 10">M2</strain>
    </source>
</reference>
<dbReference type="PANTHER" id="PTHR30246">
    <property type="entry name" value="2-KETO-3-DEOXY-6-PHOSPHOGLUCONATE ALDOLASE"/>
    <property type="match status" value="1"/>
</dbReference>
<evidence type="ECO:0000256" key="2">
    <source>
        <dbReference type="ARBA" id="ARBA00004736"/>
    </source>
</evidence>
<dbReference type="RefSeq" id="WP_163493496.1">
    <property type="nucleotide sequence ID" value="NZ_CP048711.1"/>
</dbReference>
<evidence type="ECO:0000256" key="5">
    <source>
        <dbReference type="ARBA" id="ARBA00013063"/>
    </source>
</evidence>
<comment type="similarity">
    <text evidence="3">Belongs to the KHG/KDPG aldolase family.</text>
</comment>
<comment type="subunit">
    <text evidence="4">Homotrimer.</text>
</comment>
<organism evidence="9 10">
    <name type="scientific">Kineobactrum salinum</name>
    <dbReference type="NCBI Taxonomy" id="2708301"/>
    <lineage>
        <taxon>Bacteria</taxon>
        <taxon>Pseudomonadati</taxon>
        <taxon>Pseudomonadota</taxon>
        <taxon>Gammaproteobacteria</taxon>
        <taxon>Cellvibrionales</taxon>
        <taxon>Halieaceae</taxon>
        <taxon>Kineobactrum</taxon>
    </lineage>
</organism>
<evidence type="ECO:0000256" key="6">
    <source>
        <dbReference type="ARBA" id="ARBA00023239"/>
    </source>
</evidence>
<dbReference type="PANTHER" id="PTHR30246:SF1">
    <property type="entry name" value="2-DEHYDRO-3-DEOXY-6-PHOSPHOGALACTONATE ALDOLASE-RELATED"/>
    <property type="match status" value="1"/>
</dbReference>
<comment type="catalytic activity">
    <reaction evidence="1">
        <text>2-dehydro-3-deoxy-6-phospho-D-gluconate = D-glyceraldehyde 3-phosphate + pyruvate</text>
        <dbReference type="Rhea" id="RHEA:17089"/>
        <dbReference type="ChEBI" id="CHEBI:15361"/>
        <dbReference type="ChEBI" id="CHEBI:57569"/>
        <dbReference type="ChEBI" id="CHEBI:59776"/>
        <dbReference type="EC" id="4.1.2.14"/>
    </reaction>
</comment>
<comment type="pathway">
    <text evidence="2">Carbohydrate acid metabolism; 2-dehydro-3-deoxy-D-gluconate degradation; D-glyceraldehyde 3-phosphate and pyruvate from 2-dehydro-3-deoxy-D-gluconate: step 2/2.</text>
</comment>
<dbReference type="InterPro" id="IPR013785">
    <property type="entry name" value="Aldolase_TIM"/>
</dbReference>
<evidence type="ECO:0000313" key="9">
    <source>
        <dbReference type="EMBL" id="QIB64246.1"/>
    </source>
</evidence>
<keyword evidence="6 9" id="KW-0456">Lyase</keyword>
<dbReference type="KEGG" id="kim:G3T16_01305"/>
<evidence type="ECO:0000313" key="10">
    <source>
        <dbReference type="Proteomes" id="UP000477680"/>
    </source>
</evidence>
<dbReference type="EC" id="4.1.2.14" evidence="5"/>
<dbReference type="InterPro" id="IPR031338">
    <property type="entry name" value="KDPG/KHG_AS_2"/>
</dbReference>
<name>A0A6C0TWU0_9GAMM</name>
<evidence type="ECO:0000256" key="3">
    <source>
        <dbReference type="ARBA" id="ARBA00006906"/>
    </source>
</evidence>
<dbReference type="GO" id="GO:0008675">
    <property type="term" value="F:2-dehydro-3-deoxy-phosphogluconate aldolase activity"/>
    <property type="evidence" value="ECO:0007669"/>
    <property type="project" value="UniProtKB-EC"/>
</dbReference>
<dbReference type="PROSITE" id="PS00159">
    <property type="entry name" value="ALDOLASE_KDPG_KHG_1"/>
    <property type="match status" value="1"/>
</dbReference>
<keyword evidence="8" id="KW-0119">Carbohydrate metabolism</keyword>
<dbReference type="EMBL" id="CP048711">
    <property type="protein sequence ID" value="QIB64246.1"/>
    <property type="molecule type" value="Genomic_DNA"/>
</dbReference>
<keyword evidence="7" id="KW-0704">Schiff base</keyword>
<dbReference type="Proteomes" id="UP000477680">
    <property type="component" value="Chromosome"/>
</dbReference>
<gene>
    <name evidence="9" type="primary">eda</name>
    <name evidence="9" type="ORF">G3T16_01305</name>
</gene>
<keyword evidence="10" id="KW-1185">Reference proteome</keyword>
<dbReference type="Pfam" id="PF01081">
    <property type="entry name" value="Aldolase"/>
    <property type="match status" value="1"/>
</dbReference>
<evidence type="ECO:0000256" key="8">
    <source>
        <dbReference type="ARBA" id="ARBA00023277"/>
    </source>
</evidence>
<dbReference type="SUPFAM" id="SSF51569">
    <property type="entry name" value="Aldolase"/>
    <property type="match status" value="1"/>
</dbReference>
<dbReference type="InterPro" id="IPR000887">
    <property type="entry name" value="Aldlse_KDPG_KHG"/>
</dbReference>
<dbReference type="InterPro" id="IPR031337">
    <property type="entry name" value="KDPG/KHG_AS_1"/>
</dbReference>